<evidence type="ECO:0000313" key="2">
    <source>
        <dbReference type="EMBL" id="KAK4293854.1"/>
    </source>
</evidence>
<dbReference type="AlphaFoldDB" id="A0AAE1TSL2"/>
<sequence length="469" mass="52972">MYKPSSNIECDVVGQCVVCVVSMDHQHLHHSHGHDCVAFNHQSVTSTCELLDSYLCESETTQLSPQPNWQYYDLINTQRLEEEQLFQQHDICSDFGHCSHLCARGVGEQCRSNLQCNLTVTTGSHCTANDGTTIGQCVCETDHWAYNSTHCIHTYSMSGMTWEWTTKKIVNDMCSVTFTAKSTSSLHFLLMTKEDFISGVTYYRIELDATSSRINRYNTESVRHDGTILTGNFQNFTMSWCSGRVTVAIQGQAPFLDWTDPSPLTIHGLAFYAPSSPDNHLFFPHNVIDSYFPLNLETGIKLIQIIMWSTLYPAVHFIVMRTNGHFWRLVKIFPDGSSTTSLTITFSVMALRNCRVLLTNLNDNSKQFQVGIGMTPDDVWIYDGHTWVTQVSSPSPLSTTEFRSFWITLDASTIMCGKEGNDTAIASYTDSVNIRSFTHVGVITHHGDLGYWKMTSLPQFQYPAGTYYL</sequence>
<dbReference type="Pfam" id="PF12248">
    <property type="entry name" value="Methyltransf_FA"/>
    <property type="match status" value="2"/>
</dbReference>
<gene>
    <name evidence="2" type="ORF">Pmani_033477</name>
</gene>
<accession>A0AAE1TSL2</accession>
<feature type="domain" description="Farnesoic acid O-methyl transferase" evidence="1">
    <location>
        <begin position="339"/>
        <end position="454"/>
    </location>
</feature>
<proteinExistence type="predicted"/>
<name>A0AAE1TSL2_9EUCA</name>
<evidence type="ECO:0000313" key="3">
    <source>
        <dbReference type="Proteomes" id="UP001292094"/>
    </source>
</evidence>
<dbReference type="EMBL" id="JAWZYT010004437">
    <property type="protein sequence ID" value="KAK4293854.1"/>
    <property type="molecule type" value="Genomic_DNA"/>
</dbReference>
<organism evidence="2 3">
    <name type="scientific">Petrolisthes manimaculis</name>
    <dbReference type="NCBI Taxonomy" id="1843537"/>
    <lineage>
        <taxon>Eukaryota</taxon>
        <taxon>Metazoa</taxon>
        <taxon>Ecdysozoa</taxon>
        <taxon>Arthropoda</taxon>
        <taxon>Crustacea</taxon>
        <taxon>Multicrustacea</taxon>
        <taxon>Malacostraca</taxon>
        <taxon>Eumalacostraca</taxon>
        <taxon>Eucarida</taxon>
        <taxon>Decapoda</taxon>
        <taxon>Pleocyemata</taxon>
        <taxon>Anomura</taxon>
        <taxon>Galatheoidea</taxon>
        <taxon>Porcellanidae</taxon>
        <taxon>Petrolisthes</taxon>
    </lineage>
</organism>
<reference evidence="2" key="1">
    <citation type="submission" date="2023-11" db="EMBL/GenBank/DDBJ databases">
        <title>Genome assemblies of two species of porcelain crab, Petrolisthes cinctipes and Petrolisthes manimaculis (Anomura: Porcellanidae).</title>
        <authorList>
            <person name="Angst P."/>
        </authorList>
    </citation>
    <scope>NUCLEOTIDE SEQUENCE</scope>
    <source>
        <strain evidence="2">PB745_02</strain>
        <tissue evidence="2">Gill</tissue>
    </source>
</reference>
<comment type="caution">
    <text evidence="2">The sequence shown here is derived from an EMBL/GenBank/DDBJ whole genome shotgun (WGS) entry which is preliminary data.</text>
</comment>
<evidence type="ECO:0000259" key="1">
    <source>
        <dbReference type="Pfam" id="PF12248"/>
    </source>
</evidence>
<keyword evidence="3" id="KW-1185">Reference proteome</keyword>
<feature type="domain" description="Farnesoic acid O-methyl transferase" evidence="1">
    <location>
        <begin position="168"/>
        <end position="271"/>
    </location>
</feature>
<protein>
    <recommendedName>
        <fullName evidence="1">Farnesoic acid O-methyl transferase domain-containing protein</fullName>
    </recommendedName>
</protein>
<dbReference type="Proteomes" id="UP001292094">
    <property type="component" value="Unassembled WGS sequence"/>
</dbReference>
<dbReference type="InterPro" id="IPR022041">
    <property type="entry name" value="Methyltransf_FA"/>
</dbReference>